<proteinExistence type="predicted"/>
<dbReference type="AlphaFoldDB" id="A0ABD1HTV0"/>
<comment type="caution">
    <text evidence="2">The sequence shown here is derived from an EMBL/GenBank/DDBJ whole genome shotgun (WGS) entry which is preliminary data.</text>
</comment>
<dbReference type="Proteomes" id="UP001567538">
    <property type="component" value="Unassembled WGS sequence"/>
</dbReference>
<evidence type="ECO:0000313" key="2">
    <source>
        <dbReference type="EMBL" id="KAL1559647.1"/>
    </source>
</evidence>
<gene>
    <name evidence="2" type="ORF">AAHA92_09965</name>
</gene>
<evidence type="ECO:0000256" key="1">
    <source>
        <dbReference type="SAM" id="MobiDB-lite"/>
    </source>
</evidence>
<protein>
    <submittedName>
        <fullName evidence="2">Uncharacterized protein</fullName>
    </submittedName>
</protein>
<accession>A0ABD1HTV0</accession>
<keyword evidence="3" id="KW-1185">Reference proteome</keyword>
<feature type="region of interest" description="Disordered" evidence="1">
    <location>
        <begin position="110"/>
        <end position="136"/>
    </location>
</feature>
<dbReference type="EMBL" id="JBEAFC010000004">
    <property type="protein sequence ID" value="KAL1559647.1"/>
    <property type="molecule type" value="Genomic_DNA"/>
</dbReference>
<evidence type="ECO:0000313" key="3">
    <source>
        <dbReference type="Proteomes" id="UP001567538"/>
    </source>
</evidence>
<organism evidence="2 3">
    <name type="scientific">Salvia divinorum</name>
    <name type="common">Maria pastora</name>
    <name type="synonym">Diviner's sage</name>
    <dbReference type="NCBI Taxonomy" id="28513"/>
    <lineage>
        <taxon>Eukaryota</taxon>
        <taxon>Viridiplantae</taxon>
        <taxon>Streptophyta</taxon>
        <taxon>Embryophyta</taxon>
        <taxon>Tracheophyta</taxon>
        <taxon>Spermatophyta</taxon>
        <taxon>Magnoliopsida</taxon>
        <taxon>eudicotyledons</taxon>
        <taxon>Gunneridae</taxon>
        <taxon>Pentapetalae</taxon>
        <taxon>asterids</taxon>
        <taxon>lamiids</taxon>
        <taxon>Lamiales</taxon>
        <taxon>Lamiaceae</taxon>
        <taxon>Nepetoideae</taxon>
        <taxon>Mentheae</taxon>
        <taxon>Salviinae</taxon>
        <taxon>Salvia</taxon>
        <taxon>Salvia subgen. Calosphace</taxon>
    </lineage>
</organism>
<name>A0ABD1HTV0_SALDI</name>
<sequence>MGGAVVTDNGWKTLTRTKLSSPILIPTKSKRDVKRRKSRDYNLANPFLVCNSRYKVILKTYRELKVSRRFGRCRLERGAFVASSGAASVGPPAGEGGDVTSGDDVVQRSAAACDDGDAAGQGRRLPSQERRHDWSRSCNSVGGWFEAPTAARELSGDGQSGVELLKCAG</sequence>
<feature type="compositionally biased region" description="Low complexity" evidence="1">
    <location>
        <begin position="110"/>
        <end position="122"/>
    </location>
</feature>
<feature type="compositionally biased region" description="Basic and acidic residues" evidence="1">
    <location>
        <begin position="126"/>
        <end position="135"/>
    </location>
</feature>
<reference evidence="2 3" key="1">
    <citation type="submission" date="2024-06" db="EMBL/GenBank/DDBJ databases">
        <title>A chromosome level genome sequence of Diviner's sage (Salvia divinorum).</title>
        <authorList>
            <person name="Ford S.A."/>
            <person name="Ro D.-K."/>
            <person name="Ness R.W."/>
            <person name="Phillips M.A."/>
        </authorList>
    </citation>
    <scope>NUCLEOTIDE SEQUENCE [LARGE SCALE GENOMIC DNA]</scope>
    <source>
        <strain evidence="2">SAF-2024a</strain>
        <tissue evidence="2">Leaf</tissue>
    </source>
</reference>